<reference evidence="1 2" key="1">
    <citation type="journal article" date="2014" name="Int. J. Syst. Evol. Microbiol.">
        <title>Complete genome sequence of Corynebacterium casei LMG S-19264T (=DSM 44701T), isolated from a smear-ripened cheese.</title>
        <authorList>
            <consortium name="US DOE Joint Genome Institute (JGI-PGF)"/>
            <person name="Walter F."/>
            <person name="Albersmeier A."/>
            <person name="Kalinowski J."/>
            <person name="Ruckert C."/>
        </authorList>
    </citation>
    <scope>NUCLEOTIDE SEQUENCE [LARGE SCALE GENOMIC DNA]</scope>
    <source>
        <strain evidence="1 2">CGMCC 1.15358</strain>
    </source>
</reference>
<organism evidence="1 2">
    <name type="scientific">Croceicoccus pelagius</name>
    <dbReference type="NCBI Taxonomy" id="1703341"/>
    <lineage>
        <taxon>Bacteria</taxon>
        <taxon>Pseudomonadati</taxon>
        <taxon>Pseudomonadota</taxon>
        <taxon>Alphaproteobacteria</taxon>
        <taxon>Sphingomonadales</taxon>
        <taxon>Erythrobacteraceae</taxon>
        <taxon>Croceicoccus</taxon>
    </lineage>
</organism>
<evidence type="ECO:0000313" key="2">
    <source>
        <dbReference type="Proteomes" id="UP000598997"/>
    </source>
</evidence>
<name>A0A916YI38_9SPHN</name>
<gene>
    <name evidence="1" type="ORF">GCM10010989_19750</name>
</gene>
<dbReference type="EMBL" id="BMIO01000005">
    <property type="protein sequence ID" value="GGD45621.1"/>
    <property type="molecule type" value="Genomic_DNA"/>
</dbReference>
<proteinExistence type="predicted"/>
<evidence type="ECO:0000313" key="1">
    <source>
        <dbReference type="EMBL" id="GGD45621.1"/>
    </source>
</evidence>
<accession>A0A916YI38</accession>
<dbReference type="Proteomes" id="UP000598997">
    <property type="component" value="Unassembled WGS sequence"/>
</dbReference>
<keyword evidence="2" id="KW-1185">Reference proteome</keyword>
<protein>
    <submittedName>
        <fullName evidence="1">Uncharacterized protein</fullName>
    </submittedName>
</protein>
<dbReference type="AlphaFoldDB" id="A0A916YI38"/>
<sequence length="48" mass="5330">MQLASAAWTWPGPMARPEKAGEIVNQQTVAGHRDGETMRETIDTEDFV</sequence>
<comment type="caution">
    <text evidence="1">The sequence shown here is derived from an EMBL/GenBank/DDBJ whole genome shotgun (WGS) entry which is preliminary data.</text>
</comment>